<evidence type="ECO:0000313" key="1">
    <source>
        <dbReference type="Proteomes" id="UP000887565"/>
    </source>
</evidence>
<organism evidence="1 2">
    <name type="scientific">Romanomermis culicivorax</name>
    <name type="common">Nematode worm</name>
    <dbReference type="NCBI Taxonomy" id="13658"/>
    <lineage>
        <taxon>Eukaryota</taxon>
        <taxon>Metazoa</taxon>
        <taxon>Ecdysozoa</taxon>
        <taxon>Nematoda</taxon>
        <taxon>Enoplea</taxon>
        <taxon>Dorylaimia</taxon>
        <taxon>Mermithida</taxon>
        <taxon>Mermithoidea</taxon>
        <taxon>Mermithidae</taxon>
        <taxon>Romanomermis</taxon>
    </lineage>
</organism>
<accession>A0A915HH83</accession>
<dbReference type="AlphaFoldDB" id="A0A915HH83"/>
<evidence type="ECO:0000313" key="2">
    <source>
        <dbReference type="WBParaSite" id="nRc.2.0.1.t01362-RA"/>
    </source>
</evidence>
<reference evidence="2" key="1">
    <citation type="submission" date="2022-11" db="UniProtKB">
        <authorList>
            <consortium name="WormBaseParasite"/>
        </authorList>
    </citation>
    <scope>IDENTIFICATION</scope>
</reference>
<protein>
    <submittedName>
        <fullName evidence="2">Uncharacterized protein</fullName>
    </submittedName>
</protein>
<sequence>MSVHKKTLVQILQFSGAWHRWNLFKKFRLSWLALVICDLTRSSWKRKPNTTSSRRVRTSFHFEKAKF</sequence>
<dbReference type="Proteomes" id="UP000887565">
    <property type="component" value="Unplaced"/>
</dbReference>
<proteinExistence type="predicted"/>
<name>A0A915HH83_ROMCU</name>
<keyword evidence="1" id="KW-1185">Reference proteome</keyword>
<dbReference type="WBParaSite" id="nRc.2.0.1.t01362-RA">
    <property type="protein sequence ID" value="nRc.2.0.1.t01362-RA"/>
    <property type="gene ID" value="nRc.2.0.1.g01362"/>
</dbReference>